<evidence type="ECO:0000256" key="12">
    <source>
        <dbReference type="ARBA" id="ARBA00052467"/>
    </source>
</evidence>
<dbReference type="Gene3D" id="3.40.47.10">
    <property type="match status" value="1"/>
</dbReference>
<keyword evidence="18" id="KW-1185">Reference proteome</keyword>
<dbReference type="SUPFAM" id="SSF53901">
    <property type="entry name" value="Thiolase-like"/>
    <property type="match status" value="1"/>
</dbReference>
<reference evidence="18" key="1">
    <citation type="journal article" date="2008" name="Genome Res.">
        <title>The genome of Pelotomaculum thermopropionicum reveals niche-associated evolution in anaerobic microbiota.</title>
        <authorList>
            <person name="Kosaka T."/>
            <person name="Kato S."/>
            <person name="Shimoyama T."/>
            <person name="Ishii S."/>
            <person name="Abe T."/>
            <person name="Watanabe K."/>
        </authorList>
    </citation>
    <scope>NUCLEOTIDE SEQUENCE [LARGE SCALE GENOMIC DNA]</scope>
    <source>
        <strain evidence="18">DSM 13744 / JCM 10971 / SI</strain>
    </source>
</reference>
<dbReference type="NCBIfam" id="TIGR00747">
    <property type="entry name" value="fabH"/>
    <property type="match status" value="1"/>
</dbReference>
<dbReference type="EC" id="2.3.1.180" evidence="14"/>
<gene>
    <name evidence="17" type="primary">FabH</name>
    <name evidence="14" type="synonym">fabH</name>
    <name evidence="17" type="ordered locus">PTH_1745</name>
</gene>
<comment type="function">
    <text evidence="14">Catalyzes the condensation reaction of fatty acid synthesis by the addition to an acyl acceptor of two carbons from malonyl-ACP. Catalyzes the first condensation reaction which initiates fatty acid synthesis and may therefore play a role in governing the total rate of fatty acid production. Possesses both acetoacetyl-ACP synthase and acetyl transacylase activities. Its substrate specificity determines the biosynthesis of branched-chain and/or straight-chain of fatty acids.</text>
</comment>
<dbReference type="InterPro" id="IPR013747">
    <property type="entry name" value="ACP_syn_III_C"/>
</dbReference>
<dbReference type="GO" id="GO:0004315">
    <property type="term" value="F:3-oxoacyl-[acyl-carrier-protein] synthase activity"/>
    <property type="evidence" value="ECO:0007669"/>
    <property type="project" value="InterPro"/>
</dbReference>
<feature type="active site" evidence="14">
    <location>
        <position position="117"/>
    </location>
</feature>
<comment type="catalytic activity">
    <reaction evidence="11">
        <text>(2S)-2-methylbutanoyl-CoA + malonyl-[ACP] + H(+) = (4S)-4-methyl-3-oxohexanoyl-[ACP] + CO2 + CoA</text>
        <dbReference type="Rhea" id="RHEA:42276"/>
        <dbReference type="Rhea" id="RHEA-COMP:9623"/>
        <dbReference type="Rhea" id="RHEA-COMP:17148"/>
        <dbReference type="ChEBI" id="CHEBI:15378"/>
        <dbReference type="ChEBI" id="CHEBI:16526"/>
        <dbReference type="ChEBI" id="CHEBI:57287"/>
        <dbReference type="ChEBI" id="CHEBI:78449"/>
        <dbReference type="ChEBI" id="CHEBI:88166"/>
        <dbReference type="ChEBI" id="CHEBI:167462"/>
        <dbReference type="EC" id="2.3.1.300"/>
    </reaction>
    <physiologicalReaction direction="left-to-right" evidence="11">
        <dbReference type="Rhea" id="RHEA:42277"/>
    </physiologicalReaction>
</comment>
<dbReference type="AlphaFoldDB" id="A5D1E9"/>
<evidence type="ECO:0000256" key="10">
    <source>
        <dbReference type="ARBA" id="ARBA00051096"/>
    </source>
</evidence>
<evidence type="ECO:0000256" key="3">
    <source>
        <dbReference type="ARBA" id="ARBA00022490"/>
    </source>
</evidence>
<dbReference type="NCBIfam" id="NF006829">
    <property type="entry name" value="PRK09352.1"/>
    <property type="match status" value="1"/>
</dbReference>
<dbReference type="eggNOG" id="COG0332">
    <property type="taxonomic scope" value="Bacteria"/>
</dbReference>
<comment type="similarity">
    <text evidence="2 14">Belongs to the thiolase-like superfamily. FabH family.</text>
</comment>
<dbReference type="GO" id="GO:0044550">
    <property type="term" value="P:secondary metabolite biosynthetic process"/>
    <property type="evidence" value="ECO:0007669"/>
    <property type="project" value="TreeGrafter"/>
</dbReference>
<keyword evidence="5 14" id="KW-0808">Transferase</keyword>
<feature type="active site" evidence="14">
    <location>
        <position position="257"/>
    </location>
</feature>
<dbReference type="FunFam" id="3.40.47.10:FF:000004">
    <property type="entry name" value="3-oxoacyl-[acyl-carrier-protein] synthase 3"/>
    <property type="match status" value="1"/>
</dbReference>
<feature type="domain" description="Beta-ketoacyl-[acyl-carrier-protein] synthase III N-terminal" evidence="16">
    <location>
        <begin position="111"/>
        <end position="189"/>
    </location>
</feature>
<dbReference type="InterPro" id="IPR013751">
    <property type="entry name" value="ACP_syn_III_N"/>
</dbReference>
<evidence type="ECO:0000256" key="4">
    <source>
        <dbReference type="ARBA" id="ARBA00022516"/>
    </source>
</evidence>
<keyword evidence="7 14" id="KW-0443">Lipid metabolism</keyword>
<comment type="domain">
    <text evidence="14">The last Arg residue of the ACP-binding site is essential for the weak association between ACP/AcpP and FabH.</text>
</comment>
<dbReference type="GO" id="GO:0006633">
    <property type="term" value="P:fatty acid biosynthetic process"/>
    <property type="evidence" value="ECO:0007669"/>
    <property type="project" value="UniProtKB-UniRule"/>
</dbReference>
<keyword evidence="9 14" id="KW-0012">Acyltransferase</keyword>
<dbReference type="HAMAP" id="MF_01815">
    <property type="entry name" value="FabH"/>
    <property type="match status" value="1"/>
</dbReference>
<evidence type="ECO:0000313" key="17">
    <source>
        <dbReference type="EMBL" id="BAF59926.1"/>
    </source>
</evidence>
<dbReference type="PANTHER" id="PTHR34069">
    <property type="entry name" value="3-OXOACYL-[ACYL-CARRIER-PROTEIN] SYNTHASE 3"/>
    <property type="match status" value="1"/>
</dbReference>
<evidence type="ECO:0000256" key="11">
    <source>
        <dbReference type="ARBA" id="ARBA00052407"/>
    </source>
</evidence>
<accession>A5D1E9</accession>
<dbReference type="Proteomes" id="UP000006556">
    <property type="component" value="Chromosome"/>
</dbReference>
<comment type="catalytic activity">
    <reaction evidence="10">
        <text>malonyl-[ACP] + acetyl-CoA + H(+) = 3-oxobutanoyl-[ACP] + CO2 + CoA</text>
        <dbReference type="Rhea" id="RHEA:12080"/>
        <dbReference type="Rhea" id="RHEA-COMP:9623"/>
        <dbReference type="Rhea" id="RHEA-COMP:9625"/>
        <dbReference type="ChEBI" id="CHEBI:15378"/>
        <dbReference type="ChEBI" id="CHEBI:16526"/>
        <dbReference type="ChEBI" id="CHEBI:57287"/>
        <dbReference type="ChEBI" id="CHEBI:57288"/>
        <dbReference type="ChEBI" id="CHEBI:78449"/>
        <dbReference type="ChEBI" id="CHEBI:78450"/>
        <dbReference type="EC" id="2.3.1.180"/>
    </reaction>
    <physiologicalReaction direction="left-to-right" evidence="10">
        <dbReference type="Rhea" id="RHEA:12081"/>
    </physiologicalReaction>
</comment>
<dbReference type="UniPathway" id="UPA00094"/>
<dbReference type="PANTHER" id="PTHR34069:SF2">
    <property type="entry name" value="BETA-KETOACYL-[ACYL-CARRIER-PROTEIN] SYNTHASE III"/>
    <property type="match status" value="1"/>
</dbReference>
<comment type="catalytic activity">
    <reaction evidence="12">
        <text>2-methylpropanoyl-CoA + malonyl-[ACP] + H(+) = 4-methyl-3-oxopentanoyl-[ACP] + CO2 + CoA</text>
        <dbReference type="Rhea" id="RHEA:42268"/>
        <dbReference type="Rhea" id="RHEA-COMP:9623"/>
        <dbReference type="Rhea" id="RHEA-COMP:9940"/>
        <dbReference type="ChEBI" id="CHEBI:15378"/>
        <dbReference type="ChEBI" id="CHEBI:16526"/>
        <dbReference type="ChEBI" id="CHEBI:57287"/>
        <dbReference type="ChEBI" id="CHEBI:57338"/>
        <dbReference type="ChEBI" id="CHEBI:78449"/>
        <dbReference type="ChEBI" id="CHEBI:78820"/>
        <dbReference type="EC" id="2.3.1.300"/>
    </reaction>
    <physiologicalReaction direction="left-to-right" evidence="12">
        <dbReference type="Rhea" id="RHEA:42269"/>
    </physiologicalReaction>
</comment>
<dbReference type="HOGENOM" id="CLU_039592_3_1_9"/>
<dbReference type="InterPro" id="IPR016039">
    <property type="entry name" value="Thiolase-like"/>
</dbReference>
<sequence>MSRKLIRAGIAGVGCYLPDRVLTNAHLEEMVETSDEWIITRSGIRERRIASPDQATSDLAVIAAGRALAAAGIGPEEVDMVIVATNTPDMFFPATACLVQDRIGAKRAGAFDLAAGCTGFIYAMAVGSQFISTGASRTVLVIGAETLSRVTNWEDRNTCVLFGDGAGAVVLRPSADESGILAFKLYSDGSKGPLLMMPAGGSRRPATRETVEEKLHYIHMNGREVFKFAVRIMEDAVAEVLDATGLKESEVDFFIPHQANIRIIDSAAKRLGLPMDKVLVNVDRYGNTSTASIPLALEEAWRGGRIKKGDNIVMVGFGAGLTWGAMVIRW</sequence>
<organism evidence="17 18">
    <name type="scientific">Pelotomaculum thermopropionicum (strain DSM 13744 / JCM 10971 / SI)</name>
    <dbReference type="NCBI Taxonomy" id="370438"/>
    <lineage>
        <taxon>Bacteria</taxon>
        <taxon>Bacillati</taxon>
        <taxon>Bacillota</taxon>
        <taxon>Clostridia</taxon>
        <taxon>Eubacteriales</taxon>
        <taxon>Desulfotomaculaceae</taxon>
        <taxon>Pelotomaculum</taxon>
    </lineage>
</organism>
<dbReference type="KEGG" id="pth:PTH_1745"/>
<evidence type="ECO:0000256" key="1">
    <source>
        <dbReference type="ARBA" id="ARBA00005194"/>
    </source>
</evidence>
<comment type="pathway">
    <text evidence="1 14">Lipid metabolism; fatty acid biosynthesis.</text>
</comment>
<keyword evidence="14" id="KW-0511">Multifunctional enzyme</keyword>
<feature type="region of interest" description="ACP-binding" evidence="14">
    <location>
        <begin position="258"/>
        <end position="262"/>
    </location>
</feature>
<feature type="active site" evidence="14">
    <location>
        <position position="287"/>
    </location>
</feature>
<dbReference type="Pfam" id="PF08545">
    <property type="entry name" value="ACP_syn_III"/>
    <property type="match status" value="1"/>
</dbReference>
<comment type="subunit">
    <text evidence="14">Homodimer.</text>
</comment>
<keyword evidence="6 14" id="KW-0276">Fatty acid metabolism</keyword>
<evidence type="ECO:0000256" key="9">
    <source>
        <dbReference type="ARBA" id="ARBA00023315"/>
    </source>
</evidence>
<dbReference type="CDD" id="cd00830">
    <property type="entry name" value="KAS_III"/>
    <property type="match status" value="1"/>
</dbReference>
<dbReference type="GO" id="GO:0005737">
    <property type="term" value="C:cytoplasm"/>
    <property type="evidence" value="ECO:0007669"/>
    <property type="project" value="UniProtKB-SubCell"/>
</dbReference>
<evidence type="ECO:0000256" key="8">
    <source>
        <dbReference type="ARBA" id="ARBA00023160"/>
    </source>
</evidence>
<dbReference type="GO" id="GO:0033818">
    <property type="term" value="F:beta-ketoacyl-acyl-carrier-protein synthase III activity"/>
    <property type="evidence" value="ECO:0007669"/>
    <property type="project" value="UniProtKB-UniRule"/>
</dbReference>
<evidence type="ECO:0000256" key="7">
    <source>
        <dbReference type="ARBA" id="ARBA00023098"/>
    </source>
</evidence>
<evidence type="ECO:0000256" key="13">
    <source>
        <dbReference type="ARBA" id="ARBA00052985"/>
    </source>
</evidence>
<evidence type="ECO:0000256" key="6">
    <source>
        <dbReference type="ARBA" id="ARBA00022832"/>
    </source>
</evidence>
<evidence type="ECO:0000259" key="16">
    <source>
        <dbReference type="Pfam" id="PF08545"/>
    </source>
</evidence>
<dbReference type="InterPro" id="IPR004655">
    <property type="entry name" value="FabH"/>
</dbReference>
<comment type="catalytic activity">
    <reaction evidence="13">
        <text>3-methylbutanoyl-CoA + malonyl-[ACP] + H(+) = 5-methyl-3-oxohexanoyl-[ACP] + CO2 + CoA</text>
        <dbReference type="Rhea" id="RHEA:42272"/>
        <dbReference type="Rhea" id="RHEA-COMP:9623"/>
        <dbReference type="Rhea" id="RHEA-COMP:9941"/>
        <dbReference type="ChEBI" id="CHEBI:15378"/>
        <dbReference type="ChEBI" id="CHEBI:16526"/>
        <dbReference type="ChEBI" id="CHEBI:57287"/>
        <dbReference type="ChEBI" id="CHEBI:57345"/>
        <dbReference type="ChEBI" id="CHEBI:78449"/>
        <dbReference type="ChEBI" id="CHEBI:78822"/>
        <dbReference type="EC" id="2.3.1.300"/>
    </reaction>
    <physiologicalReaction direction="left-to-right" evidence="13">
        <dbReference type="Rhea" id="RHEA:42273"/>
    </physiologicalReaction>
</comment>
<evidence type="ECO:0000256" key="2">
    <source>
        <dbReference type="ARBA" id="ARBA00008642"/>
    </source>
</evidence>
<dbReference type="EMBL" id="AP009389">
    <property type="protein sequence ID" value="BAF59926.1"/>
    <property type="molecule type" value="Genomic_DNA"/>
</dbReference>
<evidence type="ECO:0000256" key="5">
    <source>
        <dbReference type="ARBA" id="ARBA00022679"/>
    </source>
</evidence>
<comment type="subcellular location">
    <subcellularLocation>
        <location evidence="14">Cytoplasm</location>
    </subcellularLocation>
</comment>
<keyword evidence="8 14" id="KW-0275">Fatty acid biosynthesis</keyword>
<dbReference type="STRING" id="370438.PTH_1745"/>
<proteinExistence type="inferred from homology"/>
<keyword evidence="4 14" id="KW-0444">Lipid biosynthesis</keyword>
<keyword evidence="3 14" id="KW-0963">Cytoplasm</keyword>
<evidence type="ECO:0000256" key="14">
    <source>
        <dbReference type="HAMAP-Rule" id="MF_01815"/>
    </source>
</evidence>
<dbReference type="Pfam" id="PF08541">
    <property type="entry name" value="ACP_syn_III_C"/>
    <property type="match status" value="1"/>
</dbReference>
<feature type="domain" description="Beta-ketoacyl-[acyl-carrier-protein] synthase III C-terminal" evidence="15">
    <location>
        <begin position="241"/>
        <end position="330"/>
    </location>
</feature>
<name>A5D1E9_PELTS</name>
<evidence type="ECO:0000259" key="15">
    <source>
        <dbReference type="Pfam" id="PF08541"/>
    </source>
</evidence>
<protein>
    <recommendedName>
        <fullName evidence="14">Beta-ketoacyl-[acyl-carrier-protein] synthase III</fullName>
        <shortName evidence="14">Beta-ketoacyl-ACP synthase III</shortName>
        <shortName evidence="14">KAS III</shortName>
        <ecNumber evidence="14">2.3.1.180</ecNumber>
    </recommendedName>
    <alternativeName>
        <fullName evidence="14">3-oxoacyl-[acyl-carrier-protein] synthase 3</fullName>
    </alternativeName>
    <alternativeName>
        <fullName evidence="14">3-oxoacyl-[acyl-carrier-protein] synthase III</fullName>
    </alternativeName>
</protein>
<evidence type="ECO:0000313" key="18">
    <source>
        <dbReference type="Proteomes" id="UP000006556"/>
    </source>
</evidence>